<dbReference type="GO" id="GO:0045271">
    <property type="term" value="C:respiratory chain complex I"/>
    <property type="evidence" value="ECO:0007669"/>
    <property type="project" value="InterPro"/>
</dbReference>
<gene>
    <name evidence="2" type="ORF">PTSG_07955</name>
</gene>
<evidence type="ECO:0000313" key="2">
    <source>
        <dbReference type="EMBL" id="EGD75837.1"/>
    </source>
</evidence>
<accession>F2UGT7</accession>
<dbReference type="GeneID" id="16072318"/>
<dbReference type="InParanoid" id="F2UGT7"/>
<organism evidence="3">
    <name type="scientific">Salpingoeca rosetta (strain ATCC 50818 / BSB-021)</name>
    <dbReference type="NCBI Taxonomy" id="946362"/>
    <lineage>
        <taxon>Eukaryota</taxon>
        <taxon>Choanoflagellata</taxon>
        <taxon>Craspedida</taxon>
        <taxon>Salpingoecidae</taxon>
        <taxon>Salpingoeca</taxon>
    </lineage>
</organism>
<protein>
    <submittedName>
        <fullName evidence="2">Uncharacterized protein</fullName>
    </submittedName>
</protein>
<dbReference type="EMBL" id="GL832973">
    <property type="protein sequence ID" value="EGD75837.1"/>
    <property type="molecule type" value="Genomic_DNA"/>
</dbReference>
<dbReference type="InterPro" id="IPR026627">
    <property type="entry name" value="NDUFB2_animal"/>
</dbReference>
<reference evidence="2" key="1">
    <citation type="submission" date="2009-08" db="EMBL/GenBank/DDBJ databases">
        <title>Annotation of Salpingoeca rosetta.</title>
        <authorList>
            <consortium name="The Broad Institute Genome Sequencing Platform"/>
            <person name="Russ C."/>
            <person name="Cuomo C."/>
            <person name="Burger G."/>
            <person name="Gray M.W."/>
            <person name="Holland P.W.H."/>
            <person name="King N."/>
            <person name="Lang F.B.F."/>
            <person name="Roger A.J."/>
            <person name="Ruiz-Trillo I."/>
            <person name="Young S.K."/>
            <person name="Zeng Q."/>
            <person name="Gargeya S."/>
            <person name="Alvarado L."/>
            <person name="Berlin A."/>
            <person name="Chapman S.B."/>
            <person name="Chen Z."/>
            <person name="Freedman E."/>
            <person name="Gellesch M."/>
            <person name="Goldberg J."/>
            <person name="Griggs A."/>
            <person name="Gujja S."/>
            <person name="Heilman E."/>
            <person name="Heiman D."/>
            <person name="Howarth C."/>
            <person name="Mehta T."/>
            <person name="Neiman D."/>
            <person name="Pearson M."/>
            <person name="Roberts A."/>
            <person name="Saif S."/>
            <person name="Shea T."/>
            <person name="Shenoy N."/>
            <person name="Sisk P."/>
            <person name="Stolte C."/>
            <person name="Sykes S."/>
            <person name="White J."/>
            <person name="Yandava C."/>
            <person name="Haas B."/>
            <person name="Nusbaum C."/>
            <person name="Birren B."/>
        </authorList>
    </citation>
    <scope>NUCLEOTIDE SEQUENCE [LARGE SCALE GENOMIC DNA]</scope>
    <source>
        <strain evidence="2">ATCC 50818</strain>
    </source>
</reference>
<dbReference type="KEGG" id="sre:PTSG_07955"/>
<keyword evidence="3" id="KW-1185">Reference proteome</keyword>
<dbReference type="RefSeq" id="XP_004991758.1">
    <property type="nucleotide sequence ID" value="XM_004991701.1"/>
</dbReference>
<dbReference type="GO" id="GO:0005743">
    <property type="term" value="C:mitochondrial inner membrane"/>
    <property type="evidence" value="ECO:0007669"/>
    <property type="project" value="InterPro"/>
</dbReference>
<evidence type="ECO:0000256" key="1">
    <source>
        <dbReference type="SAM" id="MobiDB-lite"/>
    </source>
</evidence>
<dbReference type="Pfam" id="PF14813">
    <property type="entry name" value="NADH_B2"/>
    <property type="match status" value="1"/>
</dbReference>
<feature type="region of interest" description="Disordered" evidence="1">
    <location>
        <begin position="16"/>
        <end position="36"/>
    </location>
</feature>
<dbReference type="eggNOG" id="ENOG502SF7Z">
    <property type="taxonomic scope" value="Eukaryota"/>
</dbReference>
<dbReference type="Proteomes" id="UP000007799">
    <property type="component" value="Unassembled WGS sequence"/>
</dbReference>
<dbReference type="AlphaFoldDB" id="F2UGT7"/>
<name>F2UGT7_SALR5</name>
<dbReference type="InterPro" id="IPR044980">
    <property type="entry name" value="NDUFB2_plant/fungi"/>
</dbReference>
<evidence type="ECO:0000313" key="3">
    <source>
        <dbReference type="Proteomes" id="UP000007799"/>
    </source>
</evidence>
<sequence>MMHRLLARAMRARAAPLRQGARNASHGGADAHKYSESVTPIEPSPMYSYAATGMGAVMWFWILWRAKHDLPHLLGFEHPWDHLHEHGDEEHH</sequence>
<dbReference type="OrthoDB" id="531564at2759"/>
<proteinExistence type="predicted"/>
<dbReference type="PANTHER" id="PTHR36987:SF1">
    <property type="entry name" value="NADH DEHYDROGENASE [UBIQUINONE] 1 BETA SUBCOMPLEX SUBUNIT 2"/>
    <property type="match status" value="1"/>
</dbReference>
<dbReference type="PANTHER" id="PTHR36987">
    <property type="entry name" value="NADH DEHYDROGENASE [UBIQUINONE] 1 BETA SUBCOMPLEX SUBUNIT 2-LIKE"/>
    <property type="match status" value="1"/>
</dbReference>